<sequence>MDKSKVLIYENKDLAKTINNELDNYVDALNEVVEKYPALELGGITEEVTELILSPLGGKTIETQYWNTLKAQLDKSGVTNKILRDTVLSGSKEPIEEFKAAHRKAQTLPLTYRDTLKYIVFDGSNFGLIKGYKEEVLERYAREYLTDKGEIMFFQAAKNLEKALSAFREELKKVEANYRISRTLGCLDSILKPTPNGDWVADPERAIYFRRYAVRNQSAAPSMKHTL</sequence>
<protein>
    <submittedName>
        <fullName evidence="1">Uncharacterized protein</fullName>
    </submittedName>
</protein>
<dbReference type="RefSeq" id="WP_353721926.1">
    <property type="nucleotide sequence ID" value="NZ_CP159289.1"/>
</dbReference>
<gene>
    <name evidence="1" type="ORF">ABV298_09690</name>
</gene>
<proteinExistence type="predicted"/>
<organism evidence="1">
    <name type="scientific">Dyadobacter sp. 676</name>
    <dbReference type="NCBI Taxonomy" id="3088362"/>
    <lineage>
        <taxon>Bacteria</taxon>
        <taxon>Pseudomonadati</taxon>
        <taxon>Bacteroidota</taxon>
        <taxon>Cytophagia</taxon>
        <taxon>Cytophagales</taxon>
        <taxon>Spirosomataceae</taxon>
        <taxon>Dyadobacter</taxon>
    </lineage>
</organism>
<dbReference type="EMBL" id="CP159289">
    <property type="protein sequence ID" value="XCH26642.1"/>
    <property type="molecule type" value="Genomic_DNA"/>
</dbReference>
<reference evidence="1" key="1">
    <citation type="submission" date="2024-06" db="EMBL/GenBank/DDBJ databases">
        <title>Sequencing and assembly of the genome of Dyadobacter sp. strain 676, a symbiont of Cyamopsis tetragonoloba.</title>
        <authorList>
            <person name="Guro P."/>
            <person name="Sazanova A."/>
            <person name="Kuznetsova I."/>
            <person name="Belimov A."/>
            <person name="Safronova V."/>
        </authorList>
    </citation>
    <scope>NUCLEOTIDE SEQUENCE</scope>
    <source>
        <strain evidence="1">676</strain>
    </source>
</reference>
<evidence type="ECO:0000313" key="1">
    <source>
        <dbReference type="EMBL" id="XCH26642.1"/>
    </source>
</evidence>
<accession>A0AAU8FS50</accession>
<dbReference type="AlphaFoldDB" id="A0AAU8FS50"/>
<name>A0AAU8FS50_9BACT</name>